<feature type="non-terminal residue" evidence="1">
    <location>
        <position position="1"/>
    </location>
</feature>
<gene>
    <name evidence="1" type="ORF">S01H1_04065</name>
</gene>
<name>X0T497_9ZZZZ</name>
<dbReference type="AlphaFoldDB" id="X0T497"/>
<protein>
    <recommendedName>
        <fullName evidence="2">6-bladed beta-propeller</fullName>
    </recommendedName>
</protein>
<dbReference type="InterPro" id="IPR011042">
    <property type="entry name" value="6-blade_b-propeller_TolB-like"/>
</dbReference>
<organism evidence="1">
    <name type="scientific">marine sediment metagenome</name>
    <dbReference type="NCBI Taxonomy" id="412755"/>
    <lineage>
        <taxon>unclassified sequences</taxon>
        <taxon>metagenomes</taxon>
        <taxon>ecological metagenomes</taxon>
    </lineage>
</organism>
<accession>X0T497</accession>
<evidence type="ECO:0008006" key="2">
    <source>
        <dbReference type="Google" id="ProtNLM"/>
    </source>
</evidence>
<dbReference type="Gene3D" id="2.120.10.30">
    <property type="entry name" value="TolB, C-terminal domain"/>
    <property type="match status" value="1"/>
</dbReference>
<reference evidence="1" key="1">
    <citation type="journal article" date="2014" name="Front. Microbiol.">
        <title>High frequency of phylogenetically diverse reductive dehalogenase-homologous genes in deep subseafloor sedimentary metagenomes.</title>
        <authorList>
            <person name="Kawai M."/>
            <person name="Futagami T."/>
            <person name="Toyoda A."/>
            <person name="Takaki Y."/>
            <person name="Nishi S."/>
            <person name="Hori S."/>
            <person name="Arai W."/>
            <person name="Tsubouchi T."/>
            <person name="Morono Y."/>
            <person name="Uchiyama I."/>
            <person name="Ito T."/>
            <person name="Fujiyama A."/>
            <person name="Inagaki F."/>
            <person name="Takami H."/>
        </authorList>
    </citation>
    <scope>NUCLEOTIDE SEQUENCE</scope>
    <source>
        <strain evidence="1">Expedition CK06-06</strain>
    </source>
</reference>
<evidence type="ECO:0000313" key="1">
    <source>
        <dbReference type="EMBL" id="GAF82181.1"/>
    </source>
</evidence>
<comment type="caution">
    <text evidence="1">The sequence shown here is derived from an EMBL/GenBank/DDBJ whole genome shotgun (WGS) entry which is preliminary data.</text>
</comment>
<dbReference type="SUPFAM" id="SSF63829">
    <property type="entry name" value="Calcium-dependent phosphotriesterase"/>
    <property type="match status" value="1"/>
</dbReference>
<dbReference type="EMBL" id="BARS01002166">
    <property type="protein sequence ID" value="GAF82181.1"/>
    <property type="molecule type" value="Genomic_DNA"/>
</dbReference>
<sequence>VPNYFCIDSKGNIYIVNSIIEPKILKFDKNGEFLFEFNKGKYYIEVSGFDIDKRNNIYLLTQGRHKSYKAIFKFNGKGRLLKIIGDKEKTIRKYSLSEQRKEYNPEIIAEDGKFSNYIKGLSIVNKHIYVLDKAHDKRYMKFNLKGNFIGNERNKITEDNEKNTYEIAAGKIKKINRKNSLVKEIDITSIDKKTAMIENLGVDNEGNLYIWQRIILDGIYKSGKYVFKFNKKLELVNSIEIYPEKSLLGMEDGDKVRIDKFGCIYQLQQYKTGIKLIKWEKVG</sequence>
<proteinExistence type="predicted"/>